<evidence type="ECO:0000313" key="4">
    <source>
        <dbReference type="Proteomes" id="UP000548476"/>
    </source>
</evidence>
<keyword evidence="2" id="KW-0378">Hydrolase</keyword>
<dbReference type="EMBL" id="JACHGT010000010">
    <property type="protein sequence ID" value="MBB6036775.1"/>
    <property type="molecule type" value="Genomic_DNA"/>
</dbReference>
<keyword evidence="4" id="KW-1185">Reference proteome</keyword>
<reference evidence="3 4" key="1">
    <citation type="submission" date="2020-08" db="EMBL/GenBank/DDBJ databases">
        <title>Genomic Encyclopedia of Type Strains, Phase IV (KMG-IV): sequencing the most valuable type-strain genomes for metagenomic binning, comparative biology and taxonomic classification.</title>
        <authorList>
            <person name="Goeker M."/>
        </authorList>
    </citation>
    <scope>NUCLEOTIDE SEQUENCE [LARGE SCALE GENOMIC DNA]</scope>
    <source>
        <strain evidence="3 4">YIM 65646</strain>
    </source>
</reference>
<dbReference type="SUPFAM" id="SSF56300">
    <property type="entry name" value="Metallo-dependent phosphatases"/>
    <property type="match status" value="1"/>
</dbReference>
<dbReference type="InterPro" id="IPR029052">
    <property type="entry name" value="Metallo-depent_PP-like"/>
</dbReference>
<dbReference type="Gene3D" id="3.30.750.180">
    <property type="entry name" value="GpdQ, beta-strand dimerisation domain"/>
    <property type="match status" value="1"/>
</dbReference>
<name>A0A841FLE5_9ACTN</name>
<sequence length="179" mass="18889">MLIAHLSDPHIRTGPLAAEPAAGLHHALARVVALDSRRPDSPAGLLGAEQLAWLDGVLTERPDVPAVVCLHHPPLAVGIPFLDGIRLDDGPALADVVARHPRVVRVLAGHVHRTVVAPFAGSLVATAPSTYRQTALRMHDDRPPGYLAEPTGFLLHQSTETGWVTHLVAASHAGPVLGM</sequence>
<protein>
    <submittedName>
        <fullName evidence="3">3',5'-cyclic AMP phosphodiesterase CpdA</fullName>
    </submittedName>
</protein>
<dbReference type="InterPro" id="IPR050884">
    <property type="entry name" value="CNP_phosphodiesterase-III"/>
</dbReference>
<organism evidence="3 4">
    <name type="scientific">Phytomonospora endophytica</name>
    <dbReference type="NCBI Taxonomy" id="714109"/>
    <lineage>
        <taxon>Bacteria</taxon>
        <taxon>Bacillati</taxon>
        <taxon>Actinomycetota</taxon>
        <taxon>Actinomycetes</taxon>
        <taxon>Micromonosporales</taxon>
        <taxon>Micromonosporaceae</taxon>
        <taxon>Phytomonospora</taxon>
    </lineage>
</organism>
<dbReference type="PANTHER" id="PTHR42988">
    <property type="entry name" value="PHOSPHOHYDROLASE"/>
    <property type="match status" value="1"/>
</dbReference>
<dbReference type="RefSeq" id="WP_184789617.1">
    <property type="nucleotide sequence ID" value="NZ_BONT01000058.1"/>
</dbReference>
<dbReference type="PANTHER" id="PTHR42988:SF2">
    <property type="entry name" value="CYCLIC NUCLEOTIDE PHOSPHODIESTERASE CBUA0032-RELATED"/>
    <property type="match status" value="1"/>
</dbReference>
<evidence type="ECO:0000256" key="1">
    <source>
        <dbReference type="ARBA" id="ARBA00022723"/>
    </source>
</evidence>
<dbReference type="InterPro" id="IPR042281">
    <property type="entry name" value="GpdQ_beta-strand"/>
</dbReference>
<accession>A0A841FLE5</accession>
<gene>
    <name evidence="3" type="ORF">HNR73_004648</name>
</gene>
<dbReference type="GO" id="GO:0016787">
    <property type="term" value="F:hydrolase activity"/>
    <property type="evidence" value="ECO:0007669"/>
    <property type="project" value="UniProtKB-KW"/>
</dbReference>
<keyword evidence="1" id="KW-0479">Metal-binding</keyword>
<evidence type="ECO:0000256" key="2">
    <source>
        <dbReference type="ARBA" id="ARBA00022801"/>
    </source>
</evidence>
<comment type="caution">
    <text evidence="3">The sequence shown here is derived from an EMBL/GenBank/DDBJ whole genome shotgun (WGS) entry which is preliminary data.</text>
</comment>
<dbReference type="GO" id="GO:0046872">
    <property type="term" value="F:metal ion binding"/>
    <property type="evidence" value="ECO:0007669"/>
    <property type="project" value="UniProtKB-KW"/>
</dbReference>
<dbReference type="Proteomes" id="UP000548476">
    <property type="component" value="Unassembled WGS sequence"/>
</dbReference>
<proteinExistence type="predicted"/>
<evidence type="ECO:0000313" key="3">
    <source>
        <dbReference type="EMBL" id="MBB6036775.1"/>
    </source>
</evidence>
<dbReference type="AlphaFoldDB" id="A0A841FLE5"/>